<evidence type="ECO:0000313" key="1">
    <source>
        <dbReference type="EMBL" id="RCI13149.1"/>
    </source>
</evidence>
<evidence type="ECO:0000313" key="2">
    <source>
        <dbReference type="Proteomes" id="UP000253664"/>
    </source>
</evidence>
<dbReference type="EMBL" id="LKCN02000007">
    <property type="protein sequence ID" value="RCI13149.1"/>
    <property type="molecule type" value="Genomic_DNA"/>
</dbReference>
<sequence>MTVVFDFWLRRDALQLVLIRATAYIIIRLYCSPFHESQTTLLCIVLRISCSQHQQQQTNPMIGVKRGRKEITTIKSTSIPLSEQQTSTPDQTIKLLSPKLLPPQPVSGTNTFVRNAITNGPSLLEEEELRSRFETLLEAVGPGSAPLENDDMKMIGETILGYTQYGSGLAIDLWKDLDIVFFMWERKRQAENDTDEMSDLSTEIEAAQVDRNLRRQRETGGVVALSLYHDIIVIHGGMCGKNRITAGKLPTLRSIKPLSPSVSRMSHPAPGQLPIPDFNHLRELLSNCHRDLRIVYQSLSDIRDDITSRMRQSQRPIPRSVVRLYRKLDDFVGIAWNDYVRVGMDMIKVDELAQAWLSAWQGMQRIYAHPI</sequence>
<dbReference type="OrthoDB" id="10500337at2759"/>
<comment type="caution">
    <text evidence="1">The sequence shown here is derived from an EMBL/GenBank/DDBJ whole genome shotgun (WGS) entry which is preliminary data.</text>
</comment>
<reference evidence="1 2" key="1">
    <citation type="journal article" date="2015" name="BMC Genomics">
        <title>Insights from the genome of Ophiocordyceps polyrhachis-furcata to pathogenicity and host specificity in insect fungi.</title>
        <authorList>
            <person name="Wichadakul D."/>
            <person name="Kobmoo N."/>
            <person name="Ingsriswang S."/>
            <person name="Tangphatsornruang S."/>
            <person name="Chantasingh D."/>
            <person name="Luangsa-ard J.J."/>
            <person name="Eurwilaichitr L."/>
        </authorList>
    </citation>
    <scope>NUCLEOTIDE SEQUENCE [LARGE SCALE GENOMIC DNA]</scope>
    <source>
        <strain evidence="1 2">BCC 54312</strain>
    </source>
</reference>
<protein>
    <submittedName>
        <fullName evidence="1">Uncharacterized protein</fullName>
    </submittedName>
</protein>
<dbReference type="AlphaFoldDB" id="A0A367LFE5"/>
<accession>A0A367LFE5</accession>
<organism evidence="1 2">
    <name type="scientific">Ophiocordyceps polyrhachis-furcata BCC 54312</name>
    <dbReference type="NCBI Taxonomy" id="1330021"/>
    <lineage>
        <taxon>Eukaryota</taxon>
        <taxon>Fungi</taxon>
        <taxon>Dikarya</taxon>
        <taxon>Ascomycota</taxon>
        <taxon>Pezizomycotina</taxon>
        <taxon>Sordariomycetes</taxon>
        <taxon>Hypocreomycetidae</taxon>
        <taxon>Hypocreales</taxon>
        <taxon>Ophiocordycipitaceae</taxon>
        <taxon>Ophiocordyceps</taxon>
    </lineage>
</organism>
<keyword evidence="2" id="KW-1185">Reference proteome</keyword>
<gene>
    <name evidence="1" type="ORF">L249_0426</name>
</gene>
<name>A0A367LFE5_9HYPO</name>
<proteinExistence type="predicted"/>
<dbReference type="Proteomes" id="UP000253664">
    <property type="component" value="Unassembled WGS sequence"/>
</dbReference>